<organism evidence="1 2">
    <name type="scientific">Prosthecobacter fusiformis</name>
    <dbReference type="NCBI Taxonomy" id="48464"/>
    <lineage>
        <taxon>Bacteria</taxon>
        <taxon>Pseudomonadati</taxon>
        <taxon>Verrucomicrobiota</taxon>
        <taxon>Verrucomicrobiia</taxon>
        <taxon>Verrucomicrobiales</taxon>
        <taxon>Verrucomicrobiaceae</taxon>
        <taxon>Prosthecobacter</taxon>
    </lineage>
</organism>
<reference evidence="1 2" key="1">
    <citation type="submission" date="2019-03" db="EMBL/GenBank/DDBJ databases">
        <title>Genomic Encyclopedia of Archaeal and Bacterial Type Strains, Phase II (KMG-II): from individual species to whole genera.</title>
        <authorList>
            <person name="Goeker M."/>
        </authorList>
    </citation>
    <scope>NUCLEOTIDE SEQUENCE [LARGE SCALE GENOMIC DNA]</scope>
    <source>
        <strain evidence="1 2">ATCC 25309</strain>
    </source>
</reference>
<protein>
    <submittedName>
        <fullName evidence="1">Uncharacterized protein</fullName>
    </submittedName>
</protein>
<dbReference type="EMBL" id="SOCA01000015">
    <property type="protein sequence ID" value="TDU63140.1"/>
    <property type="molecule type" value="Genomic_DNA"/>
</dbReference>
<gene>
    <name evidence="1" type="ORF">EI77_04461</name>
</gene>
<dbReference type="AlphaFoldDB" id="A0A4V3FE00"/>
<proteinExistence type="predicted"/>
<evidence type="ECO:0000313" key="1">
    <source>
        <dbReference type="EMBL" id="TDU63140.1"/>
    </source>
</evidence>
<evidence type="ECO:0000313" key="2">
    <source>
        <dbReference type="Proteomes" id="UP000295662"/>
    </source>
</evidence>
<dbReference type="OrthoDB" id="6194699at2"/>
<dbReference type="RefSeq" id="WP_133797427.1">
    <property type="nucleotide sequence ID" value="NZ_SOCA01000015.1"/>
</dbReference>
<accession>A0A4V3FE00</accession>
<sequence>MNSNDFPSGPWTGFYQYSNGQQGWQDLLLKFDEGRMSGSGNDELGGFVVEGTYNQETKDALWLKSYPDGHRIQYRGFREGPVPGIWGTWEIPGNWSGGFHIWPIISGTLPEQEAEASVPLPIRHRELETVPA</sequence>
<name>A0A4V3FE00_9BACT</name>
<keyword evidence="2" id="KW-1185">Reference proteome</keyword>
<comment type="caution">
    <text evidence="1">The sequence shown here is derived from an EMBL/GenBank/DDBJ whole genome shotgun (WGS) entry which is preliminary data.</text>
</comment>
<dbReference type="Proteomes" id="UP000295662">
    <property type="component" value="Unassembled WGS sequence"/>
</dbReference>